<dbReference type="InterPro" id="IPR042097">
    <property type="entry name" value="Aminopeptidase_N-like_N_sf"/>
</dbReference>
<proteinExistence type="inferred from homology"/>
<comment type="similarity">
    <text evidence="3">Belongs to the peptidase M1 family.</text>
</comment>
<protein>
    <recommendedName>
        <fullName evidence="5">Aminopeptidase N</fullName>
        <ecNumber evidence="4">3.4.11.2</ecNumber>
    </recommendedName>
</protein>
<dbReference type="InterPro" id="IPR045357">
    <property type="entry name" value="Aminopeptidase_N-like_N"/>
</dbReference>
<dbReference type="Pfam" id="PF17900">
    <property type="entry name" value="Peptidase_M1_N"/>
    <property type="match status" value="1"/>
</dbReference>
<dbReference type="Gene3D" id="2.60.40.1730">
    <property type="entry name" value="tricorn interacting facor f3 domain"/>
    <property type="match status" value="1"/>
</dbReference>
<evidence type="ECO:0000256" key="9">
    <source>
        <dbReference type="ARBA" id="ARBA00022801"/>
    </source>
</evidence>
<evidence type="ECO:0000256" key="1">
    <source>
        <dbReference type="ARBA" id="ARBA00000098"/>
    </source>
</evidence>
<dbReference type="PANTHER" id="PTHR11533:SF174">
    <property type="entry name" value="PUROMYCIN-SENSITIVE AMINOPEPTIDASE-RELATED"/>
    <property type="match status" value="1"/>
</dbReference>
<sequence length="685" mass="80428">MRFFQFVFIFVFTSTLLAQKQPGVDFTHVDAEIKLYSDGISGIVKYDFIVNSTIDSISFDAIDMEFSQFYLDNKEVSEFLAYDKKKLVLNLKLTHGQYNVKFGFTSKPKQTLYFLGFDDEIKDNQQIWTQGQGKYTSHWLPSFDDMNEKVEFDLTIYSNPNYNVIANGRLTNSKIAGGLKKWQFNMEKPMSSYLAAFVIGNFDKKVIKSNSGTPIELYYEPKDSLKVEPTYRYTKEIFDFLEKEIGFPYPWQNYKQVPVQDFMYAGMENTGTTIFSNQYMIDSTAFVNKNYVNVNAHELAHQWFGNLVTEESGKHHWLHEGFATYYAYLAEKHLFGDDHFYWKLYETAKTLHNLSENGDGEALTNPNANSLTFYEKGAWALVMLKDEVGEEAFKNGTKAYLEKHQFENVTIANFLTELESSSGQNLSGYRKKWLESEEFPWEEVKTYLMTKSSSIRMFFMEKHRELVSFEFLKTEEPIQYKLNLINEHFDKYLEANYMLLLRNKEPKIRLKALELLDNLSDLLKEDAESLLNDSSYLTRELSLYKLWTSFPDNRIDYLEKTKKNIGLPNKNVRLLWLTLALITSEYQSAQKLEYYNELNGYTASHYHFEVRQIAFRYLSQIQAFSDESLRNLIIATNHHVWQFKKSSRNLLKQLAQNNEMKTRLLNVSYSMAEEEQFKLKKLINP</sequence>
<comment type="cofactor">
    <cofactor evidence="2">
        <name>Zn(2+)</name>
        <dbReference type="ChEBI" id="CHEBI:29105"/>
    </cofactor>
</comment>
<dbReference type="GO" id="GO:0004177">
    <property type="term" value="F:aminopeptidase activity"/>
    <property type="evidence" value="ECO:0007669"/>
    <property type="project" value="UniProtKB-KW"/>
</dbReference>
<keyword evidence="15" id="KW-1185">Reference proteome</keyword>
<evidence type="ECO:0000256" key="11">
    <source>
        <dbReference type="ARBA" id="ARBA00023049"/>
    </source>
</evidence>
<organism evidence="14 15">
    <name type="scientific">Croceitalea vernalis</name>
    <dbReference type="NCBI Taxonomy" id="3075599"/>
    <lineage>
        <taxon>Bacteria</taxon>
        <taxon>Pseudomonadati</taxon>
        <taxon>Bacteroidota</taxon>
        <taxon>Flavobacteriia</taxon>
        <taxon>Flavobacteriales</taxon>
        <taxon>Flavobacteriaceae</taxon>
        <taxon>Croceitalea</taxon>
    </lineage>
</organism>
<dbReference type="CDD" id="cd09603">
    <property type="entry name" value="M1_APN_like"/>
    <property type="match status" value="1"/>
</dbReference>
<evidence type="ECO:0000256" key="8">
    <source>
        <dbReference type="ARBA" id="ARBA00022723"/>
    </source>
</evidence>
<dbReference type="PANTHER" id="PTHR11533">
    <property type="entry name" value="PROTEASE M1 ZINC METALLOPROTEASE"/>
    <property type="match status" value="1"/>
</dbReference>
<evidence type="ECO:0000259" key="12">
    <source>
        <dbReference type="Pfam" id="PF01433"/>
    </source>
</evidence>
<dbReference type="InterPro" id="IPR050344">
    <property type="entry name" value="Peptidase_M1_aminopeptidases"/>
</dbReference>
<keyword evidence="6 14" id="KW-0031">Aminopeptidase</keyword>
<dbReference type="Gene3D" id="1.10.390.10">
    <property type="entry name" value="Neutral Protease Domain 2"/>
    <property type="match status" value="1"/>
</dbReference>
<keyword evidence="9 14" id="KW-0378">Hydrolase</keyword>
<dbReference type="EMBL" id="JAVRHU010000002">
    <property type="protein sequence ID" value="MDT0621676.1"/>
    <property type="molecule type" value="Genomic_DNA"/>
</dbReference>
<evidence type="ECO:0000313" key="15">
    <source>
        <dbReference type="Proteomes" id="UP001250662"/>
    </source>
</evidence>
<evidence type="ECO:0000256" key="7">
    <source>
        <dbReference type="ARBA" id="ARBA00022670"/>
    </source>
</evidence>
<keyword evidence="10" id="KW-0862">Zinc</keyword>
<evidence type="ECO:0000256" key="6">
    <source>
        <dbReference type="ARBA" id="ARBA00022438"/>
    </source>
</evidence>
<comment type="caution">
    <text evidence="14">The sequence shown here is derived from an EMBL/GenBank/DDBJ whole genome shotgun (WGS) entry which is preliminary data.</text>
</comment>
<dbReference type="SUPFAM" id="SSF55486">
    <property type="entry name" value="Metalloproteases ('zincins'), catalytic domain"/>
    <property type="match status" value="1"/>
</dbReference>
<dbReference type="Pfam" id="PF01433">
    <property type="entry name" value="Peptidase_M1"/>
    <property type="match status" value="1"/>
</dbReference>
<dbReference type="RefSeq" id="WP_311387712.1">
    <property type="nucleotide sequence ID" value="NZ_JAVRHU010000002.1"/>
</dbReference>
<feature type="domain" description="Peptidase M1 membrane alanine aminopeptidase" evidence="12">
    <location>
        <begin position="233"/>
        <end position="433"/>
    </location>
</feature>
<dbReference type="PRINTS" id="PR00756">
    <property type="entry name" value="ALADIPTASE"/>
</dbReference>
<dbReference type="InterPro" id="IPR027268">
    <property type="entry name" value="Peptidase_M4/M1_CTD_sf"/>
</dbReference>
<dbReference type="SUPFAM" id="SSF48371">
    <property type="entry name" value="ARM repeat"/>
    <property type="match status" value="1"/>
</dbReference>
<reference evidence="14 15" key="1">
    <citation type="submission" date="2023-09" db="EMBL/GenBank/DDBJ databases">
        <authorList>
            <person name="Rey-Velasco X."/>
        </authorList>
    </citation>
    <scope>NUCLEOTIDE SEQUENCE [LARGE SCALE GENOMIC DNA]</scope>
    <source>
        <strain evidence="14 15">P007</strain>
    </source>
</reference>
<comment type="catalytic activity">
    <reaction evidence="1">
        <text>Release of an N-terminal amino acid, Xaa-|-Yaa- from a peptide, amide or arylamide. Xaa is preferably Ala, but may be most amino acids including Pro (slow action). When a terminal hydrophobic residue is followed by a prolyl residue, the two may be released as an intact Xaa-Pro dipeptide.</text>
        <dbReference type="EC" id="3.4.11.2"/>
    </reaction>
</comment>
<accession>A0ABU3BHM4</accession>
<evidence type="ECO:0000256" key="2">
    <source>
        <dbReference type="ARBA" id="ARBA00001947"/>
    </source>
</evidence>
<evidence type="ECO:0000259" key="13">
    <source>
        <dbReference type="Pfam" id="PF17900"/>
    </source>
</evidence>
<evidence type="ECO:0000256" key="3">
    <source>
        <dbReference type="ARBA" id="ARBA00010136"/>
    </source>
</evidence>
<name>A0ABU3BHM4_9FLAO</name>
<dbReference type="InterPro" id="IPR014782">
    <property type="entry name" value="Peptidase_M1_dom"/>
</dbReference>
<evidence type="ECO:0000313" key="14">
    <source>
        <dbReference type="EMBL" id="MDT0621676.1"/>
    </source>
</evidence>
<keyword evidence="8" id="KW-0479">Metal-binding</keyword>
<keyword evidence="7" id="KW-0645">Protease</keyword>
<dbReference type="EC" id="3.4.11.2" evidence="4"/>
<dbReference type="Proteomes" id="UP001250662">
    <property type="component" value="Unassembled WGS sequence"/>
</dbReference>
<evidence type="ECO:0000256" key="10">
    <source>
        <dbReference type="ARBA" id="ARBA00022833"/>
    </source>
</evidence>
<dbReference type="InterPro" id="IPR016024">
    <property type="entry name" value="ARM-type_fold"/>
</dbReference>
<feature type="domain" description="Aminopeptidase N-like N-terminal" evidence="13">
    <location>
        <begin position="29"/>
        <end position="194"/>
    </location>
</feature>
<dbReference type="SUPFAM" id="SSF63737">
    <property type="entry name" value="Leukotriene A4 hydrolase N-terminal domain"/>
    <property type="match status" value="1"/>
</dbReference>
<evidence type="ECO:0000256" key="5">
    <source>
        <dbReference type="ARBA" id="ARBA00015611"/>
    </source>
</evidence>
<gene>
    <name evidence="14" type="ORF">RM520_08560</name>
</gene>
<evidence type="ECO:0000256" key="4">
    <source>
        <dbReference type="ARBA" id="ARBA00012564"/>
    </source>
</evidence>
<keyword evidence="11" id="KW-0482">Metalloprotease</keyword>
<dbReference type="InterPro" id="IPR001930">
    <property type="entry name" value="Peptidase_M1"/>
</dbReference>